<dbReference type="InterPro" id="IPR046953">
    <property type="entry name" value="Spore_GerAC-like_C"/>
</dbReference>
<evidence type="ECO:0000256" key="7">
    <source>
        <dbReference type="ARBA" id="ARBA00023288"/>
    </source>
</evidence>
<reference evidence="10 11" key="1">
    <citation type="submission" date="2019-03" db="EMBL/GenBank/DDBJ databases">
        <title>Bacillus niacini sp. nov. a Nicotinate-Metabolizing Mesophile Isolated from Soil.</title>
        <authorList>
            <person name="Zhang G."/>
        </authorList>
    </citation>
    <scope>NUCLEOTIDE SEQUENCE [LARGE SCALE GENOMIC DNA]</scope>
    <source>
        <strain evidence="10 11">WN066</strain>
    </source>
</reference>
<dbReference type="Proteomes" id="UP000295132">
    <property type="component" value="Unassembled WGS sequence"/>
</dbReference>
<evidence type="ECO:0000313" key="11">
    <source>
        <dbReference type="Proteomes" id="UP000295132"/>
    </source>
</evidence>
<comment type="caution">
    <text evidence="10">The sequence shown here is derived from an EMBL/GenBank/DDBJ whole genome shotgun (WGS) entry which is preliminary data.</text>
</comment>
<keyword evidence="7" id="KW-0449">Lipoprotein</keyword>
<keyword evidence="3" id="KW-0309">Germination</keyword>
<organism evidence="10 11">
    <name type="scientific">Bacillus salipaludis</name>
    <dbReference type="NCBI Taxonomy" id="2547811"/>
    <lineage>
        <taxon>Bacteria</taxon>
        <taxon>Bacillati</taxon>
        <taxon>Bacillota</taxon>
        <taxon>Bacilli</taxon>
        <taxon>Bacillales</taxon>
        <taxon>Bacillaceae</taxon>
        <taxon>Bacillus</taxon>
    </lineage>
</organism>
<evidence type="ECO:0000256" key="5">
    <source>
        <dbReference type="ARBA" id="ARBA00023136"/>
    </source>
</evidence>
<keyword evidence="5" id="KW-0472">Membrane</keyword>
<dbReference type="InterPro" id="IPR057336">
    <property type="entry name" value="GerAC_N"/>
</dbReference>
<keyword evidence="6" id="KW-0564">Palmitate</keyword>
<name>A0A4R5VPR2_9BACI</name>
<dbReference type="GO" id="GO:0009847">
    <property type="term" value="P:spore germination"/>
    <property type="evidence" value="ECO:0007669"/>
    <property type="project" value="InterPro"/>
</dbReference>
<feature type="domain" description="Spore germination protein N-terminal" evidence="9">
    <location>
        <begin position="34"/>
        <end position="197"/>
    </location>
</feature>
<sequence>MILIMNSQKRKNIRYFCALLPLILIIPGCSFPRQKIIDDVQLPKVLGFDKVDNQYVGTALYSDYTGDEKEGGSSILQGKGRKSHLIKQSINAQSPKPLEIGKLNLVIFGKELAENGVSYFVKTVCRDPLIGSNMLVAVSEETAEEILMKNKDRNSNYPYKMIEQNYRTQNVPIPTLQSFLFDFYGDGRDPSLPYLKINQKGNIEVNGLAVLKKDRLGLILNQKESFLYKILRGRVIRGQTEFNIHKGQSEDSVILAILYGKNKKSIINKGSKSKVTFNITLNGMVKDFPDWLDLRKKQNNLLLKKQLEKQMKKDFEKLFVKFQMHQVDPLGIGDFARANSKKWNEKEFYEKVYPTISLDINLKIELSQAGIGE</sequence>
<dbReference type="InterPro" id="IPR008844">
    <property type="entry name" value="Spore_GerAC-like"/>
</dbReference>
<accession>A0A4R5VPR2</accession>
<keyword evidence="4" id="KW-0732">Signal</keyword>
<dbReference type="GO" id="GO:0016020">
    <property type="term" value="C:membrane"/>
    <property type="evidence" value="ECO:0007669"/>
    <property type="project" value="UniProtKB-SubCell"/>
</dbReference>
<dbReference type="AlphaFoldDB" id="A0A4R5VPR2"/>
<evidence type="ECO:0000313" key="10">
    <source>
        <dbReference type="EMBL" id="TDK59460.1"/>
    </source>
</evidence>
<protein>
    <submittedName>
        <fullName evidence="10">Ger(X)C family spore germination protein</fullName>
    </submittedName>
</protein>
<evidence type="ECO:0000256" key="3">
    <source>
        <dbReference type="ARBA" id="ARBA00022544"/>
    </source>
</evidence>
<dbReference type="Pfam" id="PF05504">
    <property type="entry name" value="Spore_GerAC"/>
    <property type="match status" value="1"/>
</dbReference>
<evidence type="ECO:0000256" key="4">
    <source>
        <dbReference type="ARBA" id="ARBA00022729"/>
    </source>
</evidence>
<dbReference type="InterPro" id="IPR038501">
    <property type="entry name" value="Spore_GerAC_C_sf"/>
</dbReference>
<evidence type="ECO:0000259" key="8">
    <source>
        <dbReference type="Pfam" id="PF05504"/>
    </source>
</evidence>
<proteinExistence type="inferred from homology"/>
<evidence type="ECO:0000256" key="6">
    <source>
        <dbReference type="ARBA" id="ARBA00023139"/>
    </source>
</evidence>
<evidence type="ECO:0000259" key="9">
    <source>
        <dbReference type="Pfam" id="PF25198"/>
    </source>
</evidence>
<evidence type="ECO:0000256" key="1">
    <source>
        <dbReference type="ARBA" id="ARBA00004635"/>
    </source>
</evidence>
<evidence type="ECO:0000256" key="2">
    <source>
        <dbReference type="ARBA" id="ARBA00007886"/>
    </source>
</evidence>
<dbReference type="Gene3D" id="3.30.300.210">
    <property type="entry name" value="Nutrient germinant receptor protein C, domain 3"/>
    <property type="match status" value="1"/>
</dbReference>
<dbReference type="PANTHER" id="PTHR35789">
    <property type="entry name" value="SPORE GERMINATION PROTEIN B3"/>
    <property type="match status" value="1"/>
</dbReference>
<feature type="domain" description="Spore germination GerAC-like C-terminal" evidence="8">
    <location>
        <begin position="206"/>
        <end position="370"/>
    </location>
</feature>
<comment type="subcellular location">
    <subcellularLocation>
        <location evidence="1">Membrane</location>
        <topology evidence="1">Lipid-anchor</topology>
    </subcellularLocation>
</comment>
<dbReference type="PANTHER" id="PTHR35789:SF1">
    <property type="entry name" value="SPORE GERMINATION PROTEIN B3"/>
    <property type="match status" value="1"/>
</dbReference>
<dbReference type="EMBL" id="SMYO01000009">
    <property type="protein sequence ID" value="TDK59460.1"/>
    <property type="molecule type" value="Genomic_DNA"/>
</dbReference>
<gene>
    <name evidence="10" type="ORF">E2K98_19765</name>
</gene>
<dbReference type="NCBIfam" id="TIGR02887">
    <property type="entry name" value="spore_ger_x_C"/>
    <property type="match status" value="1"/>
</dbReference>
<dbReference type="Pfam" id="PF25198">
    <property type="entry name" value="Spore_GerAC_N"/>
    <property type="match status" value="1"/>
</dbReference>
<comment type="similarity">
    <text evidence="2">Belongs to the GerABKC lipoprotein family.</text>
</comment>